<keyword evidence="2" id="KW-1185">Reference proteome</keyword>
<dbReference type="OrthoDB" id="4790878at2759"/>
<dbReference type="AlphaFoldDB" id="A0A9P4K4U6"/>
<accession>A0A9P4K4U6</accession>
<dbReference type="Proteomes" id="UP000800093">
    <property type="component" value="Unassembled WGS sequence"/>
</dbReference>
<evidence type="ECO:0008006" key="3">
    <source>
        <dbReference type="Google" id="ProtNLM"/>
    </source>
</evidence>
<reference evidence="2" key="1">
    <citation type="journal article" date="2020" name="Stud. Mycol.">
        <title>101 Dothideomycetes genomes: A test case for predicting lifestyles and emergence of pathogens.</title>
        <authorList>
            <person name="Haridas S."/>
            <person name="Albert R."/>
            <person name="Binder M."/>
            <person name="Bloem J."/>
            <person name="LaButti K."/>
            <person name="Salamov A."/>
            <person name="Andreopoulos B."/>
            <person name="Baker S."/>
            <person name="Barry K."/>
            <person name="Bills G."/>
            <person name="Bluhm B."/>
            <person name="Cannon C."/>
            <person name="Castanera R."/>
            <person name="Culley D."/>
            <person name="Daum C."/>
            <person name="Ezra D."/>
            <person name="Gonzalez J."/>
            <person name="Henrissat B."/>
            <person name="Kuo A."/>
            <person name="Liang C."/>
            <person name="Lipzen A."/>
            <person name="Lutzoni F."/>
            <person name="Magnuson J."/>
            <person name="Mondo S."/>
            <person name="Nolan M."/>
            <person name="Ohm R."/>
            <person name="Pangilinan J."/>
            <person name="Park H.-J."/>
            <person name="Ramirez L."/>
            <person name="Alfaro M."/>
            <person name="Sun H."/>
            <person name="Tritt A."/>
            <person name="Yoshinaga Y."/>
            <person name="Zwiers L.-H."/>
            <person name="Turgeon B."/>
            <person name="Goodwin S."/>
            <person name="Spatafora J."/>
            <person name="Crous P."/>
            <person name="Grigoriev I."/>
        </authorList>
    </citation>
    <scope>NUCLEOTIDE SEQUENCE [LARGE SCALE GENOMIC DNA]</scope>
    <source>
        <strain evidence="2">CBS 304.66</strain>
    </source>
</reference>
<protein>
    <recommendedName>
        <fullName evidence="3">F-box domain-containing protein</fullName>
    </recommendedName>
</protein>
<proteinExistence type="predicted"/>
<evidence type="ECO:0000313" key="2">
    <source>
        <dbReference type="Proteomes" id="UP000800093"/>
    </source>
</evidence>
<comment type="caution">
    <text evidence="1">The sequence shown here is derived from an EMBL/GenBank/DDBJ whole genome shotgun (WGS) entry which is preliminary data.</text>
</comment>
<sequence>MTDKRNVISSVVELDSIGISLSQLSIQDDNENELEPDESSITPLDPSIPPPDGTCHLFRLPRELLDEIYTYVLTEEDSLYPVPARKGYCHRSKKLFASPNGPREFNQLKYVCFKTWRETRGVGLKWNTITFDHTQFHRFVRNCSPRNQRWLRVTVLDAPNDVWRDAEYWDEVTSETIEDAWVERLHELIDFCDAHPKARVIYRTNVISGKDHPMILLLLGTALVLAIRDINLQPDLLPHVEMEGAVKRLSEHFRNGRDASVMDVPNLRILPLESGFDHEGFRLALGEGDDGLRTNAWNTISAVEGGYYAVLDMVCEWYKRGI</sequence>
<gene>
    <name evidence="1" type="ORF">CC78DRAFT_537040</name>
</gene>
<name>A0A9P4K4U6_9PLEO</name>
<organism evidence="1 2">
    <name type="scientific">Lojkania enalia</name>
    <dbReference type="NCBI Taxonomy" id="147567"/>
    <lineage>
        <taxon>Eukaryota</taxon>
        <taxon>Fungi</taxon>
        <taxon>Dikarya</taxon>
        <taxon>Ascomycota</taxon>
        <taxon>Pezizomycotina</taxon>
        <taxon>Dothideomycetes</taxon>
        <taxon>Pleosporomycetidae</taxon>
        <taxon>Pleosporales</taxon>
        <taxon>Pleosporales incertae sedis</taxon>
        <taxon>Lojkania</taxon>
    </lineage>
</organism>
<evidence type="ECO:0000313" key="1">
    <source>
        <dbReference type="EMBL" id="KAF2259504.1"/>
    </source>
</evidence>
<dbReference type="EMBL" id="ML986707">
    <property type="protein sequence ID" value="KAF2259504.1"/>
    <property type="molecule type" value="Genomic_DNA"/>
</dbReference>